<proteinExistence type="predicted"/>
<dbReference type="EMBL" id="JANIIK010000039">
    <property type="protein sequence ID" value="KAJ3609254.1"/>
    <property type="molecule type" value="Genomic_DNA"/>
</dbReference>
<feature type="region of interest" description="Disordered" evidence="1">
    <location>
        <begin position="1"/>
        <end position="32"/>
    </location>
</feature>
<protein>
    <submittedName>
        <fullName evidence="2">Uncharacterized protein</fullName>
    </submittedName>
</protein>
<feature type="region of interest" description="Disordered" evidence="1">
    <location>
        <begin position="107"/>
        <end position="131"/>
    </location>
</feature>
<sequence>MSTSEDTPINPTSTSVANWDSSTPKQTKRKHHLVDRISCVESQVKVARIDSAHKGAGYEWKGESVMEPRDTTWHEYKYNTPLHSDHQCGEEEAEELLSDPERLKLLLPETSSGPGERVGSEPRTPERSKNPLSYLCSSQIIHEPMHASENKTPDYITHDSQSHFDLSHQQRFIPRQCSDTGTVFLKNLIQRGSCFGIGLGSGELTSTHKPSKHKTLPQINKENDEYSLTCCSQPPYERLSCVSTAVQPLDKRTGPKTTSSERYESAHIWAKADKMRSVPERDNAKPKDSVRHHHLLKQQPQGQKLHGDSLDVLFTQDSEGFRVIAHRGPSAPRTPLKNHTNLGLTREKGTLAQEPWVYDEDDEEGDMLFTEDSQGDMVIKH</sequence>
<feature type="compositionally biased region" description="Basic and acidic residues" evidence="1">
    <location>
        <begin position="118"/>
        <end position="129"/>
    </location>
</feature>
<dbReference type="Pfam" id="PF15334">
    <property type="entry name" value="AIB"/>
    <property type="match status" value="1"/>
</dbReference>
<organism evidence="2 3">
    <name type="scientific">Muraenolepis orangiensis</name>
    <name type="common">Patagonian moray cod</name>
    <dbReference type="NCBI Taxonomy" id="630683"/>
    <lineage>
        <taxon>Eukaryota</taxon>
        <taxon>Metazoa</taxon>
        <taxon>Chordata</taxon>
        <taxon>Craniata</taxon>
        <taxon>Vertebrata</taxon>
        <taxon>Euteleostomi</taxon>
        <taxon>Actinopterygii</taxon>
        <taxon>Neopterygii</taxon>
        <taxon>Teleostei</taxon>
        <taxon>Neoteleostei</taxon>
        <taxon>Acanthomorphata</taxon>
        <taxon>Zeiogadaria</taxon>
        <taxon>Gadariae</taxon>
        <taxon>Gadiformes</taxon>
        <taxon>Muraenolepidoidei</taxon>
        <taxon>Muraenolepididae</taxon>
        <taxon>Muraenolepis</taxon>
    </lineage>
</organism>
<feature type="compositionally biased region" description="Polar residues" evidence="1">
    <location>
        <begin position="1"/>
        <end position="25"/>
    </location>
</feature>
<feature type="region of interest" description="Disordered" evidence="1">
    <location>
        <begin position="326"/>
        <end position="362"/>
    </location>
</feature>
<name>A0A9Q0ELE1_9TELE</name>
<dbReference type="InterPro" id="IPR029286">
    <property type="entry name" value="AUNIP"/>
</dbReference>
<accession>A0A9Q0ELE1</accession>
<dbReference type="Proteomes" id="UP001148018">
    <property type="component" value="Unassembled WGS sequence"/>
</dbReference>
<comment type="caution">
    <text evidence="2">The sequence shown here is derived from an EMBL/GenBank/DDBJ whole genome shotgun (WGS) entry which is preliminary data.</text>
</comment>
<dbReference type="AlphaFoldDB" id="A0A9Q0ELE1"/>
<keyword evidence="3" id="KW-1185">Reference proteome</keyword>
<dbReference type="OrthoDB" id="9946974at2759"/>
<evidence type="ECO:0000256" key="1">
    <source>
        <dbReference type="SAM" id="MobiDB-lite"/>
    </source>
</evidence>
<reference evidence="2" key="1">
    <citation type="submission" date="2022-07" db="EMBL/GenBank/DDBJ databases">
        <title>Chromosome-level genome of Muraenolepis orangiensis.</title>
        <authorList>
            <person name="Kim J."/>
        </authorList>
    </citation>
    <scope>NUCLEOTIDE SEQUENCE</scope>
    <source>
        <strain evidence="2">KU_S4_2022</strain>
        <tissue evidence="2">Muscle</tissue>
    </source>
</reference>
<evidence type="ECO:0000313" key="2">
    <source>
        <dbReference type="EMBL" id="KAJ3609254.1"/>
    </source>
</evidence>
<evidence type="ECO:0000313" key="3">
    <source>
        <dbReference type="Proteomes" id="UP001148018"/>
    </source>
</evidence>
<gene>
    <name evidence="2" type="ORF">NHX12_023778</name>
</gene>